<dbReference type="GO" id="GO:0036088">
    <property type="term" value="P:D-serine catabolic process"/>
    <property type="evidence" value="ECO:0007669"/>
    <property type="project" value="TreeGrafter"/>
</dbReference>
<dbReference type="PANTHER" id="PTHR28004">
    <property type="entry name" value="ZGC:162816-RELATED"/>
    <property type="match status" value="1"/>
</dbReference>
<dbReference type="SUPFAM" id="SSF51419">
    <property type="entry name" value="PLP-binding barrel"/>
    <property type="match status" value="1"/>
</dbReference>
<dbReference type="AlphaFoldDB" id="A0A838AYT5"/>
<dbReference type="Gene3D" id="3.20.20.10">
    <property type="entry name" value="Alanine racemase"/>
    <property type="match status" value="1"/>
</dbReference>
<feature type="domain" description="Alanine racemase N-terminal" evidence="1">
    <location>
        <begin position="28"/>
        <end position="255"/>
    </location>
</feature>
<dbReference type="EMBL" id="JACDTY010000001">
    <property type="protein sequence ID" value="MBA1138827.1"/>
    <property type="molecule type" value="Genomic_DNA"/>
</dbReference>
<reference evidence="2 3" key="1">
    <citation type="submission" date="2020-07" db="EMBL/GenBank/DDBJ databases">
        <title>Definition of the novel symbiovar canariense within Mesorhizobium novociceri, a new species of genus Mesorhizobium nodulating Cicer canariense in the Caldera de Taburiente National Park (La Palma, Canary Islands).</title>
        <authorList>
            <person name="Leon-Barrios M."/>
            <person name="Perez-Yepez J."/>
            <person name="Flores-Felix J.D."/>
            <person name="Ramirez-Baena M.H."/>
            <person name="Pulido-Suarez L."/>
            <person name="Igual J.M."/>
            <person name="Velazquez E."/>
            <person name="Peix A."/>
        </authorList>
    </citation>
    <scope>NUCLEOTIDE SEQUENCE [LARGE SCALE GENOMIC DNA]</scope>
    <source>
        <strain evidence="2 3">CCANP35</strain>
    </source>
</reference>
<evidence type="ECO:0000313" key="3">
    <source>
        <dbReference type="Proteomes" id="UP000558284"/>
    </source>
</evidence>
<dbReference type="InterPro" id="IPR029066">
    <property type="entry name" value="PLP-binding_barrel"/>
</dbReference>
<evidence type="ECO:0000259" key="1">
    <source>
        <dbReference type="Pfam" id="PF01168"/>
    </source>
</evidence>
<dbReference type="PANTHER" id="PTHR28004:SF2">
    <property type="entry name" value="D-SERINE DEHYDRATASE"/>
    <property type="match status" value="1"/>
</dbReference>
<keyword evidence="3" id="KW-1185">Reference proteome</keyword>
<gene>
    <name evidence="2" type="ORF">H0241_00960</name>
</gene>
<organism evidence="2 3">
    <name type="scientific">Mesorhizobium neociceri</name>
    <dbReference type="NCBI Taxonomy" id="1307853"/>
    <lineage>
        <taxon>Bacteria</taxon>
        <taxon>Pseudomonadati</taxon>
        <taxon>Pseudomonadota</taxon>
        <taxon>Alphaproteobacteria</taxon>
        <taxon>Hyphomicrobiales</taxon>
        <taxon>Phyllobacteriaceae</taxon>
        <taxon>Mesorhizobium</taxon>
    </lineage>
</organism>
<name>A0A838AYT5_9HYPH</name>
<accession>A0A838AYT5</accession>
<proteinExistence type="predicted"/>
<sequence>MSLTDTYFAELSGALRAAGIFQPCLVLDLDRLDHNIAAIKAKFATGLDLRLVDKSLPCLPLIQHIRAAFATDRLMTFHLPISAEMLKAFPDVDLLLGKPMTVAGARHSLTKGVLNGLGDATSRIVWLIDTEERLAAYGALAAELDRELRICFEVDVGLHRGGVSNPDALARAVAALANYPRLKCEGVMAYEAHIGHIPKLLGGPAKARAKAVSLFRQYVACLAADQRKILNLGGSSTALLYDSWVGANELSIGSAFMLPTDFDVPSLSQLQPAAFIATPILKVVDVRLPGLDERSWLLQKLGLLPRRGCFLYGGKWMAKPVYPAGMKTDKTFGFSTNQQFMALPDDASIGANVGPDDYAFLRPTQSEFVLQQFGSIQVYSGGKIAAQWAALPFS</sequence>
<dbReference type="RefSeq" id="WP_181055565.1">
    <property type="nucleotide sequence ID" value="NZ_JACDTY010000001.1"/>
</dbReference>
<evidence type="ECO:0000313" key="2">
    <source>
        <dbReference type="EMBL" id="MBA1138827.1"/>
    </source>
</evidence>
<dbReference type="InterPro" id="IPR001608">
    <property type="entry name" value="Ala_racemase_N"/>
</dbReference>
<dbReference type="Pfam" id="PF01168">
    <property type="entry name" value="Ala_racemase_N"/>
    <property type="match status" value="1"/>
</dbReference>
<dbReference type="GO" id="GO:0008721">
    <property type="term" value="F:D-serine ammonia-lyase activity"/>
    <property type="evidence" value="ECO:0007669"/>
    <property type="project" value="TreeGrafter"/>
</dbReference>
<dbReference type="Proteomes" id="UP000558284">
    <property type="component" value="Unassembled WGS sequence"/>
</dbReference>
<dbReference type="InterPro" id="IPR051466">
    <property type="entry name" value="D-amino_acid_metab_enzyme"/>
</dbReference>
<protein>
    <submittedName>
        <fullName evidence="2">Alanine racemase</fullName>
    </submittedName>
</protein>
<comment type="caution">
    <text evidence="2">The sequence shown here is derived from an EMBL/GenBank/DDBJ whole genome shotgun (WGS) entry which is preliminary data.</text>
</comment>